<evidence type="ECO:0000259" key="3">
    <source>
        <dbReference type="Pfam" id="PF13649"/>
    </source>
</evidence>
<dbReference type="InterPro" id="IPR041698">
    <property type="entry name" value="Methyltransf_25"/>
</dbReference>
<dbReference type="PIRSF" id="PIRSF018249">
    <property type="entry name" value="MyrA_prd"/>
    <property type="match status" value="1"/>
</dbReference>
<feature type="binding site" evidence="2">
    <location>
        <begin position="96"/>
        <end position="97"/>
    </location>
    <ligand>
        <name>S-adenosyl-L-methionine</name>
        <dbReference type="ChEBI" id="CHEBI:59789"/>
    </ligand>
</feature>
<dbReference type="Proteomes" id="UP000306327">
    <property type="component" value="Unassembled WGS sequence"/>
</dbReference>
<keyword evidence="2" id="KW-0949">S-adenosyl-L-methionine</keyword>
<dbReference type="InterPro" id="IPR016718">
    <property type="entry name" value="rRNA_m1G-MeTrfase_A_prd"/>
</dbReference>
<dbReference type="GO" id="GO:0008168">
    <property type="term" value="F:methyltransferase activity"/>
    <property type="evidence" value="ECO:0007669"/>
    <property type="project" value="InterPro"/>
</dbReference>
<keyword evidence="1" id="KW-0479">Metal-binding</keyword>
<keyword evidence="1" id="KW-0862">Zinc</keyword>
<accession>A0AB38P7K1</accession>
<evidence type="ECO:0000256" key="2">
    <source>
        <dbReference type="PIRSR" id="PIRSR018249-2"/>
    </source>
</evidence>
<dbReference type="PANTHER" id="PTHR43460">
    <property type="entry name" value="METHYLTRANSFERASE"/>
    <property type="match status" value="1"/>
</dbReference>
<name>A0AB38P7K1_9ENTR</name>
<dbReference type="NCBIfam" id="NF008300">
    <property type="entry name" value="PRK11088.1"/>
    <property type="match status" value="1"/>
</dbReference>
<organism evidence="5 6">
    <name type="scientific">Enterobacter cancerogenus</name>
    <dbReference type="NCBI Taxonomy" id="69218"/>
    <lineage>
        <taxon>Bacteria</taxon>
        <taxon>Pseudomonadati</taxon>
        <taxon>Pseudomonadota</taxon>
        <taxon>Gammaproteobacteria</taxon>
        <taxon>Enterobacterales</taxon>
        <taxon>Enterobacteriaceae</taxon>
        <taxon>Enterobacter</taxon>
        <taxon>Enterobacter cloacae complex</taxon>
    </lineage>
</organism>
<dbReference type="PANTHER" id="PTHR43460:SF1">
    <property type="entry name" value="METHYLTRANSFERASE TYPE 11 DOMAIN-CONTAINING PROTEIN"/>
    <property type="match status" value="1"/>
</dbReference>
<dbReference type="FunFam" id="3.40.50.150:FF:000163">
    <property type="entry name" value="23S rRNA methyltransferase A"/>
    <property type="match status" value="1"/>
</dbReference>
<feature type="binding site" evidence="2">
    <location>
        <position position="67"/>
    </location>
    <ligand>
        <name>S-adenosyl-L-methionine</name>
        <dbReference type="ChEBI" id="CHEBI:59789"/>
    </ligand>
</feature>
<dbReference type="GO" id="GO:0046872">
    <property type="term" value="F:metal ion binding"/>
    <property type="evidence" value="ECO:0007669"/>
    <property type="project" value="UniProtKB-KW"/>
</dbReference>
<gene>
    <name evidence="5" type="ORF">EcCFBP13530_09975</name>
</gene>
<dbReference type="AlphaFoldDB" id="A0AB38P7K1"/>
<dbReference type="InterPro" id="IPR048647">
    <property type="entry name" value="RlmA_N"/>
</dbReference>
<dbReference type="CDD" id="cd02440">
    <property type="entry name" value="AdoMet_MTases"/>
    <property type="match status" value="1"/>
</dbReference>
<protein>
    <submittedName>
        <fullName evidence="5">23S rRNA (Guanine(745)-N(1))-methyltransferase</fullName>
    </submittedName>
</protein>
<comment type="caution">
    <text evidence="5">The sequence shown here is derived from an EMBL/GenBank/DDBJ whole genome shotgun (WGS) entry which is preliminary data.</text>
</comment>
<dbReference type="RefSeq" id="WP_137272515.1">
    <property type="nucleotide sequence ID" value="NZ_QGAL01000002.1"/>
</dbReference>
<dbReference type="InterPro" id="IPR052939">
    <property type="entry name" value="23S_rRNA_MeTrnsfrase_RlmA"/>
</dbReference>
<dbReference type="InterPro" id="IPR029063">
    <property type="entry name" value="SAM-dependent_MTases_sf"/>
</dbReference>
<evidence type="ECO:0000313" key="6">
    <source>
        <dbReference type="Proteomes" id="UP000306327"/>
    </source>
</evidence>
<dbReference type="SUPFAM" id="SSF53335">
    <property type="entry name" value="S-adenosyl-L-methionine-dependent methyltransferases"/>
    <property type="match status" value="1"/>
</dbReference>
<proteinExistence type="predicted"/>
<feature type="binding site" evidence="1">
    <location>
        <position position="8"/>
    </location>
    <ligand>
        <name>Zn(2+)</name>
        <dbReference type="ChEBI" id="CHEBI:29105"/>
    </ligand>
</feature>
<evidence type="ECO:0000259" key="4">
    <source>
        <dbReference type="Pfam" id="PF21302"/>
    </source>
</evidence>
<feature type="domain" description="Methyltransferase" evidence="3">
    <location>
        <begin position="89"/>
        <end position="174"/>
    </location>
</feature>
<evidence type="ECO:0000256" key="1">
    <source>
        <dbReference type="PIRSR" id="PIRSR018249-1"/>
    </source>
</evidence>
<feature type="domain" description="23S rRNA (guanine(745)-N(1))-methyltransferase N-terminal" evidence="4">
    <location>
        <begin position="3"/>
        <end position="46"/>
    </location>
</feature>
<dbReference type="Pfam" id="PF13649">
    <property type="entry name" value="Methyltransf_25"/>
    <property type="match status" value="1"/>
</dbReference>
<dbReference type="EMBL" id="QGAL01000002">
    <property type="protein sequence ID" value="TKK20843.1"/>
    <property type="molecule type" value="Genomic_DNA"/>
</dbReference>
<feature type="binding site" evidence="1">
    <location>
        <position position="21"/>
    </location>
    <ligand>
        <name>Zn(2+)</name>
        <dbReference type="ChEBI" id="CHEBI:29105"/>
    </ligand>
</feature>
<dbReference type="Gene3D" id="3.40.50.150">
    <property type="entry name" value="Vaccinia Virus protein VP39"/>
    <property type="match status" value="1"/>
</dbReference>
<feature type="binding site" evidence="1">
    <location>
        <position position="25"/>
    </location>
    <ligand>
        <name>Zn(2+)</name>
        <dbReference type="ChEBI" id="CHEBI:29105"/>
    </ligand>
</feature>
<sequence length="271" mass="29991">MSFSCPLCHAPLTRSAKSFACPQGHQFDMAKEGYVNLLPVQHKRSRDPGDSAEMMKARRAFLDAGHYQPLRDTVSQLLAANLMQGATAVLDIGCGEGYYTTAFSDVAKAKGAETWGLDVSKVAIRAAAKRYTAVTFCVASSHRLPFENASMDAVVRIYAPCKAEELARVVKPGGWVITVTPGPRHLMELKGLIYDDVRLHAPHSEQLGGFMLKDEHAVAYEMNLNGEEAVALLQMTPFAWRAKPDVWEKLAQQTTFCCQTDFSIHCWQHED</sequence>
<reference evidence="5 6" key="1">
    <citation type="journal article" date="2019" name="Sci. Rep.">
        <title>Differences in resource use lead to coexistence of seed-transmitted microbial populations.</title>
        <authorList>
            <person name="Torres-Cortes G."/>
            <person name="Garcia B.J."/>
            <person name="Compant S."/>
            <person name="Rezki S."/>
            <person name="Jones P."/>
            <person name="Preveaux A."/>
            <person name="Briand M."/>
            <person name="Roulet A."/>
            <person name="Bouchez O."/>
            <person name="Jacobson D."/>
            <person name="Barret M."/>
        </authorList>
    </citation>
    <scope>NUCLEOTIDE SEQUENCE [LARGE SCALE GENOMIC DNA]</scope>
    <source>
        <strain evidence="5 6">CFBP13530</strain>
    </source>
</reference>
<evidence type="ECO:0000313" key="5">
    <source>
        <dbReference type="EMBL" id="TKK20843.1"/>
    </source>
</evidence>
<dbReference type="Pfam" id="PF21302">
    <property type="entry name" value="Zn_ribbon_RlmA"/>
    <property type="match status" value="1"/>
</dbReference>
<feature type="binding site" evidence="1">
    <location>
        <position position="5"/>
    </location>
    <ligand>
        <name>Zn(2+)</name>
        <dbReference type="ChEBI" id="CHEBI:29105"/>
    </ligand>
</feature>
<feature type="binding site" evidence="2">
    <location>
        <position position="185"/>
    </location>
    <ligand>
        <name>S-adenosyl-L-methionine</name>
        <dbReference type="ChEBI" id="CHEBI:59789"/>
    </ligand>
</feature>